<feature type="transmembrane region" description="Helical" evidence="9">
    <location>
        <begin position="126"/>
        <end position="145"/>
    </location>
</feature>
<proteinExistence type="predicted"/>
<evidence type="ECO:0000256" key="9">
    <source>
        <dbReference type="SAM" id="Phobius"/>
    </source>
</evidence>
<comment type="caution">
    <text evidence="12">The sequence shown here is derived from an EMBL/GenBank/DDBJ whole genome shotgun (WGS) entry which is preliminary data.</text>
</comment>
<feature type="transmembrane region" description="Helical" evidence="9">
    <location>
        <begin position="326"/>
        <end position="348"/>
    </location>
</feature>
<evidence type="ECO:0000256" key="2">
    <source>
        <dbReference type="ARBA" id="ARBA00022475"/>
    </source>
</evidence>
<comment type="subcellular location">
    <subcellularLocation>
        <location evidence="1">Cell membrane</location>
        <topology evidence="1">Multi-pass membrane protein</topology>
    </subcellularLocation>
</comment>
<feature type="transmembrane region" description="Helical" evidence="9">
    <location>
        <begin position="253"/>
        <end position="272"/>
    </location>
</feature>
<keyword evidence="5 9" id="KW-0812">Transmembrane</keyword>
<accession>A0A7W3JPK1</accession>
<organism evidence="12 13">
    <name type="scientific">Microbacterium halimionae</name>
    <dbReference type="NCBI Taxonomy" id="1526413"/>
    <lineage>
        <taxon>Bacteria</taxon>
        <taxon>Bacillati</taxon>
        <taxon>Actinomycetota</taxon>
        <taxon>Actinomycetes</taxon>
        <taxon>Micrococcales</taxon>
        <taxon>Microbacteriaceae</taxon>
        <taxon>Microbacterium</taxon>
    </lineage>
</organism>
<feature type="transmembrane region" description="Helical" evidence="9">
    <location>
        <begin position="390"/>
        <end position="409"/>
    </location>
</feature>
<keyword evidence="10" id="KW-0732">Signal</keyword>
<feature type="domain" description="ArnT-like N-terminal" evidence="11">
    <location>
        <begin position="127"/>
        <end position="277"/>
    </location>
</feature>
<dbReference type="InterPro" id="IPR050297">
    <property type="entry name" value="LipidA_mod_glycosyltrf_83"/>
</dbReference>
<protein>
    <recommendedName>
        <fullName evidence="11">ArnT-like N-terminal domain-containing protein</fullName>
    </recommendedName>
</protein>
<dbReference type="GO" id="GO:0005886">
    <property type="term" value="C:plasma membrane"/>
    <property type="evidence" value="ECO:0007669"/>
    <property type="project" value="UniProtKB-SubCell"/>
</dbReference>
<feature type="signal peptide" evidence="10">
    <location>
        <begin position="1"/>
        <end position="18"/>
    </location>
</feature>
<feature type="chain" id="PRO_5038777283" description="ArnT-like N-terminal domain-containing protein" evidence="10">
    <location>
        <begin position="19"/>
        <end position="513"/>
    </location>
</feature>
<reference evidence="12 13" key="1">
    <citation type="submission" date="2020-07" db="EMBL/GenBank/DDBJ databases">
        <title>Sequencing the genomes of 1000 actinobacteria strains.</title>
        <authorList>
            <person name="Klenk H.-P."/>
        </authorList>
    </citation>
    <scope>NUCLEOTIDE SEQUENCE [LARGE SCALE GENOMIC DNA]</scope>
    <source>
        <strain evidence="12 13">DSM 27576</strain>
    </source>
</reference>
<dbReference type="PANTHER" id="PTHR33908:SF11">
    <property type="entry name" value="MEMBRANE PROTEIN"/>
    <property type="match status" value="1"/>
</dbReference>
<keyword evidence="7 9" id="KW-0472">Membrane</keyword>
<feature type="transmembrane region" description="Helical" evidence="9">
    <location>
        <begin position="229"/>
        <end position="246"/>
    </location>
</feature>
<dbReference type="RefSeq" id="WP_167046994.1">
    <property type="nucleotide sequence ID" value="NZ_JAAOZB010000001.1"/>
</dbReference>
<evidence type="ECO:0000256" key="5">
    <source>
        <dbReference type="ARBA" id="ARBA00022692"/>
    </source>
</evidence>
<dbReference type="EMBL" id="JACGWY010000002">
    <property type="protein sequence ID" value="MBA8816652.1"/>
    <property type="molecule type" value="Genomic_DNA"/>
</dbReference>
<evidence type="ECO:0000256" key="8">
    <source>
        <dbReference type="SAM" id="MobiDB-lite"/>
    </source>
</evidence>
<dbReference type="GO" id="GO:0016763">
    <property type="term" value="F:pentosyltransferase activity"/>
    <property type="evidence" value="ECO:0007669"/>
    <property type="project" value="TreeGrafter"/>
</dbReference>
<feature type="transmembrane region" description="Helical" evidence="9">
    <location>
        <begin position="179"/>
        <end position="197"/>
    </location>
</feature>
<dbReference type="AlphaFoldDB" id="A0A7W3JPK1"/>
<evidence type="ECO:0000256" key="4">
    <source>
        <dbReference type="ARBA" id="ARBA00022679"/>
    </source>
</evidence>
<dbReference type="InterPro" id="IPR003342">
    <property type="entry name" value="ArnT-like_N"/>
</dbReference>
<feature type="transmembrane region" description="Helical" evidence="9">
    <location>
        <begin position="464"/>
        <end position="487"/>
    </location>
</feature>
<feature type="transmembrane region" description="Helical" evidence="9">
    <location>
        <begin position="355"/>
        <end position="378"/>
    </location>
</feature>
<name>A0A7W3JPK1_9MICO</name>
<evidence type="ECO:0000313" key="13">
    <source>
        <dbReference type="Proteomes" id="UP000526083"/>
    </source>
</evidence>
<feature type="transmembrane region" description="Helical" evidence="9">
    <location>
        <begin position="206"/>
        <end position="223"/>
    </location>
</feature>
<evidence type="ECO:0000256" key="7">
    <source>
        <dbReference type="ARBA" id="ARBA00023136"/>
    </source>
</evidence>
<dbReference type="PANTHER" id="PTHR33908">
    <property type="entry name" value="MANNOSYLTRANSFERASE YKCB-RELATED"/>
    <property type="match status" value="1"/>
</dbReference>
<sequence>MAAITVATFIVLFGWATATAPFTTVDEPRHMNSVLRLMQNGGWPAPKSAPMLEGTALASREAGHPTTGDAVSPLPSASERSVITDKNKPSSPEQIDWMTQHPPAYYAIVAGTLTVLGAHDWRWDQLLLGMRLVSATLAALAVPFVAGSVRRITRSRAAGILGGALLLAIPQYHHVLSLVTNDALATFLGAALMYIVVRAMTKPKRVLTLALVGGATLGLALLAKGLLLAAIPLVLVGFLIAGWRAYAQPLRRLLPAAISMAVAFAIGGWWWLRNIIVFGVLQPSVFGSGIDEEEPSEEYSLSGFFMRVMERLNETMWGSFRAELDLPVVLTATASIVALLSIVCALVFSRRRLALAVLLLYPLATMGVITFHAWEIFWDNGTIRGIQGRYLYGGLTALAVSIGLCWTMATRRSPSWVRAASAVVLVAGAGIAGIAGWAFGFHVLWSEMGWNAMLDSGAVTLPAFAAAVAVGAIAGVASMIAVGICAARPAAGIERLDQDAMSSPTEEPEQKLL</sequence>
<keyword evidence="4" id="KW-0808">Transferase</keyword>
<evidence type="ECO:0000256" key="1">
    <source>
        <dbReference type="ARBA" id="ARBA00004651"/>
    </source>
</evidence>
<evidence type="ECO:0000259" key="11">
    <source>
        <dbReference type="Pfam" id="PF02366"/>
    </source>
</evidence>
<keyword evidence="6 9" id="KW-1133">Transmembrane helix</keyword>
<evidence type="ECO:0000256" key="10">
    <source>
        <dbReference type="SAM" id="SignalP"/>
    </source>
</evidence>
<keyword evidence="13" id="KW-1185">Reference proteome</keyword>
<dbReference type="Proteomes" id="UP000526083">
    <property type="component" value="Unassembled WGS sequence"/>
</dbReference>
<gene>
    <name evidence="12" type="ORF">FHX48_001725</name>
</gene>
<keyword evidence="3" id="KW-0328">Glycosyltransferase</keyword>
<feature type="transmembrane region" description="Helical" evidence="9">
    <location>
        <begin position="157"/>
        <end position="173"/>
    </location>
</feature>
<evidence type="ECO:0000313" key="12">
    <source>
        <dbReference type="EMBL" id="MBA8816652.1"/>
    </source>
</evidence>
<evidence type="ECO:0000256" key="6">
    <source>
        <dbReference type="ARBA" id="ARBA00022989"/>
    </source>
</evidence>
<dbReference type="GO" id="GO:0000030">
    <property type="term" value="F:mannosyltransferase activity"/>
    <property type="evidence" value="ECO:0007669"/>
    <property type="project" value="InterPro"/>
</dbReference>
<feature type="region of interest" description="Disordered" evidence="8">
    <location>
        <begin position="59"/>
        <end position="92"/>
    </location>
</feature>
<dbReference type="GO" id="GO:0006493">
    <property type="term" value="P:protein O-linked glycosylation"/>
    <property type="evidence" value="ECO:0007669"/>
    <property type="project" value="InterPro"/>
</dbReference>
<feature type="transmembrane region" description="Helical" evidence="9">
    <location>
        <begin position="421"/>
        <end position="444"/>
    </location>
</feature>
<dbReference type="Pfam" id="PF02366">
    <property type="entry name" value="PMT"/>
    <property type="match status" value="1"/>
</dbReference>
<keyword evidence="2" id="KW-1003">Cell membrane</keyword>
<evidence type="ECO:0000256" key="3">
    <source>
        <dbReference type="ARBA" id="ARBA00022676"/>
    </source>
</evidence>
<dbReference type="GO" id="GO:0009103">
    <property type="term" value="P:lipopolysaccharide biosynthetic process"/>
    <property type="evidence" value="ECO:0007669"/>
    <property type="project" value="UniProtKB-ARBA"/>
</dbReference>